<dbReference type="Proteomes" id="UP000008983">
    <property type="component" value="Unassembled WGS sequence"/>
</dbReference>
<keyword evidence="2" id="KW-1185">Reference proteome</keyword>
<protein>
    <submittedName>
        <fullName evidence="1">Uncharacterized protein</fullName>
    </submittedName>
</protein>
<sequence>MFILCISQSKDCKFHLIQQFIILNSLYILKKLLCIIRRFSLSMCSNRKNAQTCVFSEKIPIKIQQINYLSIKIIQISLLIQYIGQFYCSTTLRTIQNINITICN</sequence>
<dbReference type="RefSeq" id="XP_004030904.1">
    <property type="nucleotide sequence ID" value="XM_004030856.1"/>
</dbReference>
<accession>G0QYP2</accession>
<organism evidence="1 2">
    <name type="scientific">Ichthyophthirius multifiliis</name>
    <name type="common">White spot disease agent</name>
    <name type="synonym">Ich</name>
    <dbReference type="NCBI Taxonomy" id="5932"/>
    <lineage>
        <taxon>Eukaryota</taxon>
        <taxon>Sar</taxon>
        <taxon>Alveolata</taxon>
        <taxon>Ciliophora</taxon>
        <taxon>Intramacronucleata</taxon>
        <taxon>Oligohymenophorea</taxon>
        <taxon>Hymenostomatida</taxon>
        <taxon>Ophryoglenina</taxon>
        <taxon>Ichthyophthirius</taxon>
    </lineage>
</organism>
<dbReference type="EMBL" id="GL984123">
    <property type="protein sequence ID" value="EGR29668.1"/>
    <property type="molecule type" value="Genomic_DNA"/>
</dbReference>
<reference evidence="1 2" key="1">
    <citation type="submission" date="2011-07" db="EMBL/GenBank/DDBJ databases">
        <authorList>
            <person name="Coyne R."/>
            <person name="Brami D."/>
            <person name="Johnson J."/>
            <person name="Hostetler J."/>
            <person name="Hannick L."/>
            <person name="Clark T."/>
            <person name="Cassidy-Hanley D."/>
            <person name="Inman J."/>
        </authorList>
    </citation>
    <scope>NUCLEOTIDE SEQUENCE [LARGE SCALE GENOMIC DNA]</scope>
    <source>
        <strain evidence="1 2">G5</strain>
    </source>
</reference>
<evidence type="ECO:0000313" key="2">
    <source>
        <dbReference type="Proteomes" id="UP000008983"/>
    </source>
</evidence>
<evidence type="ECO:0000313" key="1">
    <source>
        <dbReference type="EMBL" id="EGR29668.1"/>
    </source>
</evidence>
<dbReference type="AlphaFoldDB" id="G0QYP2"/>
<dbReference type="InParanoid" id="G0QYP2"/>
<dbReference type="GeneID" id="14905772"/>
<gene>
    <name evidence="1" type="ORF">IMG5_151390</name>
</gene>
<proteinExistence type="predicted"/>
<name>G0QYP2_ICHMU</name>